<evidence type="ECO:0000313" key="3">
    <source>
        <dbReference type="EMBL" id="KAF2547042.1"/>
    </source>
</evidence>
<feature type="compositionally biased region" description="Low complexity" evidence="1">
    <location>
        <begin position="766"/>
        <end position="779"/>
    </location>
</feature>
<reference evidence="3" key="1">
    <citation type="submission" date="2019-12" db="EMBL/GenBank/DDBJ databases">
        <title>Genome sequencing and annotation of Brassica cretica.</title>
        <authorList>
            <person name="Studholme D.J."/>
            <person name="Sarris P.F."/>
        </authorList>
    </citation>
    <scope>NUCLEOTIDE SEQUENCE</scope>
    <source>
        <strain evidence="3">PFS-102/07</strain>
        <tissue evidence="3">Leaf</tissue>
    </source>
</reference>
<proteinExistence type="predicted"/>
<dbReference type="InterPro" id="IPR004252">
    <property type="entry name" value="Probable_transposase_24"/>
</dbReference>
<dbReference type="AlphaFoldDB" id="A0A8S9GT51"/>
<keyword evidence="2" id="KW-1133">Transmembrane helix</keyword>
<gene>
    <name evidence="3" type="ORF">F2Q70_00022137</name>
</gene>
<evidence type="ECO:0000256" key="2">
    <source>
        <dbReference type="SAM" id="Phobius"/>
    </source>
</evidence>
<evidence type="ECO:0000256" key="1">
    <source>
        <dbReference type="SAM" id="MobiDB-lite"/>
    </source>
</evidence>
<feature type="compositionally biased region" description="Low complexity" evidence="1">
    <location>
        <begin position="275"/>
        <end position="288"/>
    </location>
</feature>
<dbReference type="EMBL" id="QGKY02001925">
    <property type="protein sequence ID" value="KAF2547042.1"/>
    <property type="molecule type" value="Genomic_DNA"/>
</dbReference>
<keyword evidence="2" id="KW-0472">Membrane</keyword>
<feature type="region of interest" description="Disordered" evidence="1">
    <location>
        <begin position="245"/>
        <end position="312"/>
    </location>
</feature>
<feature type="transmembrane region" description="Helical" evidence="2">
    <location>
        <begin position="152"/>
        <end position="171"/>
    </location>
</feature>
<keyword evidence="2" id="KW-0812">Transmembrane</keyword>
<comment type="caution">
    <text evidence="3">The sequence shown here is derived from an EMBL/GenBank/DDBJ whole genome shotgun (WGS) entry which is preliminary data.</text>
</comment>
<feature type="transmembrane region" description="Helical" evidence="2">
    <location>
        <begin position="191"/>
        <end position="213"/>
    </location>
</feature>
<dbReference type="Pfam" id="PF03004">
    <property type="entry name" value="Transposase_24"/>
    <property type="match status" value="2"/>
</dbReference>
<organism evidence="3">
    <name type="scientific">Brassica cretica</name>
    <name type="common">Mustard</name>
    <dbReference type="NCBI Taxonomy" id="69181"/>
    <lineage>
        <taxon>Eukaryota</taxon>
        <taxon>Viridiplantae</taxon>
        <taxon>Streptophyta</taxon>
        <taxon>Embryophyta</taxon>
        <taxon>Tracheophyta</taxon>
        <taxon>Spermatophyta</taxon>
        <taxon>Magnoliopsida</taxon>
        <taxon>eudicotyledons</taxon>
        <taxon>Gunneridae</taxon>
        <taxon>Pentapetalae</taxon>
        <taxon>rosids</taxon>
        <taxon>malvids</taxon>
        <taxon>Brassicales</taxon>
        <taxon>Brassicaceae</taxon>
        <taxon>Brassiceae</taxon>
        <taxon>Brassica</taxon>
    </lineage>
</organism>
<feature type="region of interest" description="Disordered" evidence="1">
    <location>
        <begin position="1"/>
        <end position="27"/>
    </location>
</feature>
<name>A0A8S9GT51_BRACR</name>
<dbReference type="PANTHER" id="PTHR33411">
    <property type="entry name" value="OS08G0392500 PROTEIN"/>
    <property type="match status" value="1"/>
</dbReference>
<feature type="region of interest" description="Disordered" evidence="1">
    <location>
        <begin position="766"/>
        <end position="787"/>
    </location>
</feature>
<dbReference type="PANTHER" id="PTHR33411:SF34">
    <property type="entry name" value="PROTEIN, PUTATIVE-RELATED"/>
    <property type="match status" value="1"/>
</dbReference>
<sequence>MRPRKDTTKKTKSVKIPPSNRSFVSNSQQYASPAFKETSVYNQFIDLSSLKLLTKPEDIVILLASDSESDNDDDMDINVTATVTKQKNKQTPNITKDALFSAIGLTDTDSPLALVLYCLLHLEISGICCRSGLGVPSCAVVSRVVLGCSIPYWMFLLFLRFQLMLGTASLWTGSRTAPRFDDFVLSTLPSMSPHLVAAFIAACVSVTLPFAMFATSGLDSVLLGVCSVDLEDCFWSQVWAHVSRGSHDDQTRPRQRRGRGGTESQSRDSSHVQDSPSPHSSNHTSPSAAPAPAPLAPAAASAPAPPGPSGVMSVAELVQQPGRDHIPYLTPFNRSGNGISAWINRMISYQTSPSAAPPPAPLAAVSAPGPPGVMSVAELVRQPGRDHLPYLTLFNRSGNGISAWINRMMYSALEKGHPTFTDFPSEKQHLWFRQFAQEFNWNSDETLFIYHHFVHKVMDNYGKQIYEWKKKWEINKVPKSINHTVWTELCAHWDKEETKETSSTNFTNRRSDRKGKDIFRHNLGAQSIATLGDRMAEENEGEPVDDLALMKRAYTNKKTGQIDDGLVREVVTLVQTQVQDEVSQLQTEDDASTASTNLSRFNRSGNGFSGWINRMMYSALDTRHPTFTHFPTDKQHLWFRQFAQEFNWNSDETLFIYHHFVHKVMDNYGKQIHEWKKKWEINKAEENDGEPVDDLALMKRAYTNKKTGQIDDGLVREVVTLVQTQVQDEVSQLQTEDDASTASTNLSRFRINEIVESSVPKKKGRLVGLGRRSRSAAPSSAPPPYVDPEVLTAQLKDKDDRISALETQMAAQQAGYETQKRLNEQMMEMMKRMYPNEVFPNIQDP</sequence>
<protein>
    <submittedName>
        <fullName evidence="3">Uncharacterized protein</fullName>
    </submittedName>
</protein>
<accession>A0A8S9GT51</accession>